<name>A0A9W6RFY3_9ACTN</name>
<evidence type="ECO:0000313" key="3">
    <source>
        <dbReference type="Proteomes" id="UP001165135"/>
    </source>
</evidence>
<keyword evidence="1" id="KW-0472">Membrane</keyword>
<feature type="transmembrane region" description="Helical" evidence="1">
    <location>
        <begin position="108"/>
        <end position="126"/>
    </location>
</feature>
<dbReference type="AlphaFoldDB" id="A0A9W6RFY3"/>
<feature type="transmembrane region" description="Helical" evidence="1">
    <location>
        <begin position="297"/>
        <end position="316"/>
    </location>
</feature>
<sequence>MLIPDESGYLLAARLITGGAAGDLSGRTFYQAGYPLVLTPAFWLSSDPATVYRLVILINALVGASVFALAYIALRRLDLPRGRSYLLATVTALLPSQLYYGQFAMSDAVLPVAVLGWLLLVHAWITSGRLGYGVVASLVAAYTYCVHGRGAVIVVAHAGLLVAVLWRRWASRRDIVVTANALVAGSAAAWALNGWVKSRIYRGGVQAHGEWLLHRLTSLDGMGWTIGLTAGKLWYLIVSTWGVAGVGLVALGVVAVRRRTPPATRAVACLTLATVVGIALAMSAATADEKTVANFAYGRYLSCLAPVVFLAGAVFATRCTRRAAMWAVLACAVLAFATAGIVRVQAGGRLSTQFFGTADFPEICVLTWNWNALQLWFATWVALVLLILAALIITSGGRDGWRIVAVGFIALDLTVMAVSTERETRAWEDRIEAATSLAPAGLRPQDHVAVNYVDLSWRIWVSQAFQVRNGLKAIDRFRRETLAPDVTLVIVPWDLGKTPQQSWPAAPPNWRPVSIRQSYAGDWVAWRRMG</sequence>
<keyword evidence="1" id="KW-1133">Transmembrane helix</keyword>
<feature type="transmembrane region" description="Helical" evidence="1">
    <location>
        <begin position="146"/>
        <end position="166"/>
    </location>
</feature>
<dbReference type="EMBL" id="BSTJ01000004">
    <property type="protein sequence ID" value="GLY75391.1"/>
    <property type="molecule type" value="Genomic_DNA"/>
</dbReference>
<organism evidence="2 3">
    <name type="scientific">Actinoallomurus iriomotensis</name>
    <dbReference type="NCBI Taxonomy" id="478107"/>
    <lineage>
        <taxon>Bacteria</taxon>
        <taxon>Bacillati</taxon>
        <taxon>Actinomycetota</taxon>
        <taxon>Actinomycetes</taxon>
        <taxon>Streptosporangiales</taxon>
        <taxon>Thermomonosporaceae</taxon>
        <taxon>Actinoallomurus</taxon>
    </lineage>
</organism>
<dbReference type="Proteomes" id="UP001165135">
    <property type="component" value="Unassembled WGS sequence"/>
</dbReference>
<evidence type="ECO:0000313" key="2">
    <source>
        <dbReference type="EMBL" id="GLY75391.1"/>
    </source>
</evidence>
<reference evidence="2" key="1">
    <citation type="submission" date="2023-03" db="EMBL/GenBank/DDBJ databases">
        <title>Actinoallomurus iriomotensis NBRC 103681.</title>
        <authorList>
            <person name="Ichikawa N."/>
            <person name="Sato H."/>
            <person name="Tonouchi N."/>
        </authorList>
    </citation>
    <scope>NUCLEOTIDE SEQUENCE</scope>
    <source>
        <strain evidence="2">NBRC 103681</strain>
    </source>
</reference>
<feature type="transmembrane region" description="Helical" evidence="1">
    <location>
        <begin position="233"/>
        <end position="254"/>
    </location>
</feature>
<feature type="transmembrane region" description="Helical" evidence="1">
    <location>
        <begin position="375"/>
        <end position="393"/>
    </location>
</feature>
<gene>
    <name evidence="2" type="ORF">Airi01_036580</name>
</gene>
<dbReference type="RefSeq" id="WP_285622391.1">
    <property type="nucleotide sequence ID" value="NZ_BSTJ01000004.1"/>
</dbReference>
<comment type="caution">
    <text evidence="2">The sequence shown here is derived from an EMBL/GenBank/DDBJ whole genome shotgun (WGS) entry which is preliminary data.</text>
</comment>
<evidence type="ECO:0000256" key="1">
    <source>
        <dbReference type="SAM" id="Phobius"/>
    </source>
</evidence>
<protein>
    <submittedName>
        <fullName evidence="2">Uncharacterized protein</fullName>
    </submittedName>
</protein>
<feature type="transmembrane region" description="Helical" evidence="1">
    <location>
        <begin position="266"/>
        <end position="285"/>
    </location>
</feature>
<proteinExistence type="predicted"/>
<feature type="transmembrane region" description="Helical" evidence="1">
    <location>
        <begin position="323"/>
        <end position="342"/>
    </location>
</feature>
<keyword evidence="1" id="KW-0812">Transmembrane</keyword>
<feature type="transmembrane region" description="Helical" evidence="1">
    <location>
        <begin position="51"/>
        <end position="74"/>
    </location>
</feature>
<accession>A0A9W6RFY3</accession>
<feature type="transmembrane region" description="Helical" evidence="1">
    <location>
        <begin position="175"/>
        <end position="192"/>
    </location>
</feature>